<evidence type="ECO:0000313" key="1">
    <source>
        <dbReference type="EMBL" id="HIX76579.1"/>
    </source>
</evidence>
<dbReference type="EMBL" id="DXEK01000050">
    <property type="protein sequence ID" value="HIX76579.1"/>
    <property type="molecule type" value="Genomic_DNA"/>
</dbReference>
<dbReference type="Gene3D" id="3.60.15.10">
    <property type="entry name" value="Ribonuclease Z/Hydroxyacylglutathione hydrolase-like"/>
    <property type="match status" value="1"/>
</dbReference>
<dbReference type="InterPro" id="IPR036866">
    <property type="entry name" value="RibonucZ/Hydroxyglut_hydro"/>
</dbReference>
<accession>A0A9D1XC79</accession>
<reference evidence="1" key="1">
    <citation type="journal article" date="2021" name="PeerJ">
        <title>Extensive microbial diversity within the chicken gut microbiome revealed by metagenomics and culture.</title>
        <authorList>
            <person name="Gilroy R."/>
            <person name="Ravi A."/>
            <person name="Getino M."/>
            <person name="Pursley I."/>
            <person name="Horton D.L."/>
            <person name="Alikhan N.F."/>
            <person name="Baker D."/>
            <person name="Gharbi K."/>
            <person name="Hall N."/>
            <person name="Watson M."/>
            <person name="Adriaenssens E.M."/>
            <person name="Foster-Nyarko E."/>
            <person name="Jarju S."/>
            <person name="Secka A."/>
            <person name="Antonio M."/>
            <person name="Oren A."/>
            <person name="Chaudhuri R.R."/>
            <person name="La Ragione R."/>
            <person name="Hildebrand F."/>
            <person name="Pallen M.J."/>
        </authorList>
    </citation>
    <scope>NUCLEOTIDE SEQUENCE</scope>
    <source>
        <strain evidence="1">CHK183-1962</strain>
    </source>
</reference>
<proteinExistence type="predicted"/>
<name>A0A9D1XC79_9FIRM</name>
<evidence type="ECO:0000313" key="2">
    <source>
        <dbReference type="Proteomes" id="UP000886890"/>
    </source>
</evidence>
<dbReference type="AlphaFoldDB" id="A0A9D1XC79"/>
<protein>
    <submittedName>
        <fullName evidence="1">Uncharacterized protein</fullName>
    </submittedName>
</protein>
<reference evidence="1" key="2">
    <citation type="submission" date="2021-04" db="EMBL/GenBank/DDBJ databases">
        <authorList>
            <person name="Gilroy R."/>
        </authorList>
    </citation>
    <scope>NUCLEOTIDE SEQUENCE</scope>
    <source>
        <strain evidence="1">CHK183-1962</strain>
    </source>
</reference>
<comment type="caution">
    <text evidence="1">The sequence shown here is derived from an EMBL/GenBank/DDBJ whole genome shotgun (WGS) entry which is preliminary data.</text>
</comment>
<dbReference type="Proteomes" id="UP000886890">
    <property type="component" value="Unassembled WGS sequence"/>
</dbReference>
<organism evidence="1 2">
    <name type="scientific">Candidatus Fusicatenibacter merdavium</name>
    <dbReference type="NCBI Taxonomy" id="2838600"/>
    <lineage>
        <taxon>Bacteria</taxon>
        <taxon>Bacillati</taxon>
        <taxon>Bacillota</taxon>
        <taxon>Clostridia</taxon>
        <taxon>Lachnospirales</taxon>
        <taxon>Lachnospiraceae</taxon>
        <taxon>Fusicatenibacter</taxon>
    </lineage>
</organism>
<dbReference type="SUPFAM" id="SSF56281">
    <property type="entry name" value="Metallo-hydrolase/oxidoreductase"/>
    <property type="match status" value="1"/>
</dbReference>
<gene>
    <name evidence="1" type="ORF">H9734_03140</name>
</gene>
<sequence>MKVMVFTENPAKVYGRMVNYEPTWHIRTKNHSILFVAGKSDSFWKYAERMGIDIGKIDIILLPQGCEDPMRELERFLVHNQRAKIYLPRLTYEKHFFELCNKMFVYSATNAMEKWLERIVFMDETMQIDMGIQIFTGKVQEMYQIPQGQSMILNEDGKAVLFINDEKETADYMQEKAEILYGGDINYLFYKTPQQECVGKDCSTCKMNEMTMGKAVII</sequence>